<comment type="caution">
    <text evidence="1">The sequence shown here is derived from an EMBL/GenBank/DDBJ whole genome shotgun (WGS) entry which is preliminary data.</text>
</comment>
<dbReference type="PANTHER" id="PTHR47510">
    <property type="entry name" value="REVERSE TRANSCRIPTASE DOMAIN-CONTAINING PROTEIN"/>
    <property type="match status" value="1"/>
</dbReference>
<evidence type="ECO:0008006" key="3">
    <source>
        <dbReference type="Google" id="ProtNLM"/>
    </source>
</evidence>
<accession>A0A813Y380</accession>
<organism evidence="1 2">
    <name type="scientific">Brachionus calyciflorus</name>
    <dbReference type="NCBI Taxonomy" id="104777"/>
    <lineage>
        <taxon>Eukaryota</taxon>
        <taxon>Metazoa</taxon>
        <taxon>Spiralia</taxon>
        <taxon>Gnathifera</taxon>
        <taxon>Rotifera</taxon>
        <taxon>Eurotatoria</taxon>
        <taxon>Monogononta</taxon>
        <taxon>Pseudotrocha</taxon>
        <taxon>Ploima</taxon>
        <taxon>Brachionidae</taxon>
        <taxon>Brachionus</taxon>
    </lineage>
</organism>
<dbReference type="Proteomes" id="UP000663879">
    <property type="component" value="Unassembled WGS sequence"/>
</dbReference>
<evidence type="ECO:0000313" key="1">
    <source>
        <dbReference type="EMBL" id="CAF0874364.1"/>
    </source>
</evidence>
<dbReference type="AlphaFoldDB" id="A0A813Y380"/>
<sequence>MKAFTISGVEKNNQILPNSSQHKKVTKRKSLHIIWYKKHSKNFSLAQQGQISSTVLKSARVEIVDPVTKLFNFYINNSFVPEQWKKANKTPIPKVDHPKETSDYKQTNVTSILSKVFERIICKFIIEYTKEIWEKNKQHGFPPGKCKMNSIIKLVDDMSTSIDNKESILAINGVYRWCICNKMRLNP</sequence>
<protein>
    <recommendedName>
        <fullName evidence="3">Reverse transcriptase domain-containing protein</fullName>
    </recommendedName>
</protein>
<proteinExistence type="predicted"/>
<dbReference type="PANTHER" id="PTHR47510:SF3">
    <property type="entry name" value="ENDO_EXONUCLEASE_PHOSPHATASE DOMAIN-CONTAINING PROTEIN"/>
    <property type="match status" value="1"/>
</dbReference>
<dbReference type="OrthoDB" id="5987713at2759"/>
<reference evidence="1" key="1">
    <citation type="submission" date="2021-02" db="EMBL/GenBank/DDBJ databases">
        <authorList>
            <person name="Nowell W R."/>
        </authorList>
    </citation>
    <scope>NUCLEOTIDE SEQUENCE</scope>
    <source>
        <strain evidence="1">Ploen Becks lab</strain>
    </source>
</reference>
<keyword evidence="2" id="KW-1185">Reference proteome</keyword>
<evidence type="ECO:0000313" key="2">
    <source>
        <dbReference type="Proteomes" id="UP000663879"/>
    </source>
</evidence>
<gene>
    <name evidence="1" type="ORF">OXX778_LOCUS10092</name>
</gene>
<name>A0A813Y380_9BILA</name>
<dbReference type="EMBL" id="CAJNOC010001557">
    <property type="protein sequence ID" value="CAF0874364.1"/>
    <property type="molecule type" value="Genomic_DNA"/>
</dbReference>